<evidence type="ECO:0000256" key="7">
    <source>
        <dbReference type="SAM" id="Phobius"/>
    </source>
</evidence>
<dbReference type="GO" id="GO:0005216">
    <property type="term" value="F:monoatomic ion channel activity"/>
    <property type="evidence" value="ECO:0007669"/>
    <property type="project" value="InterPro"/>
</dbReference>
<dbReference type="InterPro" id="IPR005821">
    <property type="entry name" value="Ion_trans_dom"/>
</dbReference>
<dbReference type="GO" id="GO:0098703">
    <property type="term" value="P:calcium ion import across plasma membrane"/>
    <property type="evidence" value="ECO:0007669"/>
    <property type="project" value="TreeGrafter"/>
</dbReference>
<feature type="compositionally biased region" description="Polar residues" evidence="6">
    <location>
        <begin position="1426"/>
        <end position="1437"/>
    </location>
</feature>
<accession>A0A9P6N019</accession>
<dbReference type="PANTHER" id="PTHR10582:SF2">
    <property type="entry name" value="INACTIVE"/>
    <property type="match status" value="1"/>
</dbReference>
<name>A0A9P6N019_9FUNG</name>
<dbReference type="Proteomes" id="UP000703661">
    <property type="component" value="Unassembled WGS sequence"/>
</dbReference>
<evidence type="ECO:0000256" key="5">
    <source>
        <dbReference type="ARBA" id="ARBA00023136"/>
    </source>
</evidence>
<keyword evidence="2 7" id="KW-0812">Transmembrane</keyword>
<comment type="subcellular location">
    <subcellularLocation>
        <location evidence="1">Membrane</location>
        <topology evidence="1">Multi-pass membrane protein</topology>
    </subcellularLocation>
</comment>
<dbReference type="SUPFAM" id="SSF142921">
    <property type="entry name" value="WGR domain-like"/>
    <property type="match status" value="2"/>
</dbReference>
<dbReference type="EMBL" id="JAAAID010000332">
    <property type="protein sequence ID" value="KAG0018813.1"/>
    <property type="molecule type" value="Genomic_DNA"/>
</dbReference>
<feature type="transmembrane region" description="Helical" evidence="7">
    <location>
        <begin position="719"/>
        <end position="743"/>
    </location>
</feature>
<evidence type="ECO:0000256" key="2">
    <source>
        <dbReference type="ARBA" id="ARBA00022692"/>
    </source>
</evidence>
<comment type="caution">
    <text evidence="9">The sequence shown here is derived from an EMBL/GenBank/DDBJ whole genome shotgun (WGS) entry which is preliminary data.</text>
</comment>
<proteinExistence type="predicted"/>
<dbReference type="PANTHER" id="PTHR10582">
    <property type="entry name" value="TRANSIENT RECEPTOR POTENTIAL ION CHANNEL PROTEIN"/>
    <property type="match status" value="1"/>
</dbReference>
<keyword evidence="3" id="KW-0677">Repeat</keyword>
<feature type="domain" description="Ion transport" evidence="8">
    <location>
        <begin position="1068"/>
        <end position="1319"/>
    </location>
</feature>
<keyword evidence="5 7" id="KW-0472">Membrane</keyword>
<feature type="transmembrane region" description="Helical" evidence="7">
    <location>
        <begin position="1204"/>
        <end position="1226"/>
    </location>
</feature>
<evidence type="ECO:0000259" key="8">
    <source>
        <dbReference type="Pfam" id="PF00520"/>
    </source>
</evidence>
<dbReference type="InterPro" id="IPR024862">
    <property type="entry name" value="TRPV"/>
</dbReference>
<feature type="transmembrane region" description="Helical" evidence="7">
    <location>
        <begin position="1101"/>
        <end position="1122"/>
    </location>
</feature>
<feature type="transmembrane region" description="Helical" evidence="7">
    <location>
        <begin position="1288"/>
        <end position="1308"/>
    </location>
</feature>
<dbReference type="InterPro" id="IPR015943">
    <property type="entry name" value="WD40/YVTN_repeat-like_dom_sf"/>
</dbReference>
<gene>
    <name evidence="9" type="ORF">BGZ80_006707</name>
</gene>
<keyword evidence="10" id="KW-1185">Reference proteome</keyword>
<sequence>MANSSKDAQVRYFATTTDKGIKTEKTNKARTTQSKRIKYFGLKEFPGLDKAPLIPHDCTVFKFEATFEDQKAGHYCISWKLKLQPWFSVPWGFHVQAIVTYKGDPDDRTGSLDVLIPKERIEKLRLNRWQEINIQEQLIIHPHCGNPATVKLVLKNNEPPEKAGKVKKAIKAEKSSKKDGSEEKYGSFLVSNVSIHPFHKCNRNPQDFDCAESFIETITSCADNIPISRISAAPNVNLIATLCVENNMIHVSTWDYSKTQTHPRDSKHSFFDGTPKAVKDIPCEDGISKLPLGISLSPDGKQLAVFQEPKIGDWEAGAAVKEANFKFRLISFDNPDSVIPMDGQMSQPDISIPGSNIPLLQSFMGFAKFLPSTDREQPKNSGKNNDTNNCQSLFAACNGIYLDIFDCSRTKWRHLHSITLTDLSFTLSRRITCQMMVESMGPTIFLWLEGKDTCSTWSVNNGANVSRLSSWEDNVNFADHVHRSNLKIAISPDESIIALSGTDGTIRTFFAKSGIEINSIRFNNSKIEYLGFISQNGYERILVIVQNELTRKSKVRVCDPLDLNIRTKFHIVPIPTAGTTLLLSASCGRLESDNKPMVCAAEGAVLRFYNIQKKYPDPIENRKYPIVERKKKIEVDVESNNKDVTGADSGYRRTVIYELNVFPDTKPLGGVGKRDYWILHVSIFRKTKNSEFDNKELFNFVPEPWLRIPTSRYAPEDLLTIYFLPCNMRFVVIGFQSIQIWALPSRKYSNVTLLAFWSKPKDFQSLLRCSLSHHELSKEFHAISDAFVFHTDTPDTPDWDSTRLKVILLDESEERVILPGRSHSHHGVLPCYHSIHLLAAAYSIASENEAFKLHADALVQFAARHINRVTPFKHVMPKERRIEKSSGSIASDADGTDADGDKGLDMAGPEIEDSEKVGILRLLLNNPSFQRMGNPFLKALLSTGSWIPREEPSTSPIGQAMYVKNKSYVTNNAIVAKPPYQVWKSSDTPWHKYTNPVFRLRTQLPFQASRPKTRVGLLSRSVQPKRIKSFPASPEESKNSDTSSNGPNNSSASGGYTFGMVRWAARFLLVLAFSLLFIAVTVAQIRANAGIGKYLSGWDTIIYTVIGLGGVCLLYEFWKFCLDWRRYVSYPYNYLSLLSFCSSTVGCILSLIAYHGPHNVQGPDQIWWISFAILGVYINILFELKVFQPIGVFVYTLIRISIKIVWFLAIFGLSLVAFTHAFLHILHTRNDSCAILTGDDQTTCEVAQTKYPQNSFQALLTTYFFIAGIYDPLDNDLEPADPDYSLKILLAIFIAFTVILMMNLLIAIMNDGFSESKEEGQLTWLRQWSQVIVEVELFMMSQSQRENRDFFPDYIYYGAIPQDVEEYERKGSAKRPSDGPTDDKVLTDFAKDDSQQRNLLTVRQDVKYLLRNQLRIENLMGKTHPTAETNSRNSIQDATPGVTSGVVGDDKGHPKTFYLYYDDDTYGAVLKEKETDAKYLMELLYSTETKSYYVYYHNGRIDFRLNGPYGTIEDAKRIFQDSYKEKFGVEWIGRKEAKYECWTYDEETYNTIEEAEDVKAAIGETEIKTEIGAVVISSGITKSFKYAVRVFTPHEAHADVSTDTEDSAKKDAAPRAKSGVDGLCPIFKIFRVCYEGEEEYSAALTEKKSGKTCVIQLLRSDEIEAYYVYYRYGETDSHFSGSYKDIDTAKVVFKDVFKKKFDIEWSKRKTAYSEHWKYVYKVHDFEPAVITTSH</sequence>
<feature type="region of interest" description="Disordered" evidence="6">
    <location>
        <begin position="880"/>
        <end position="903"/>
    </location>
</feature>
<feature type="transmembrane region" description="Helical" evidence="7">
    <location>
        <begin position="1067"/>
        <end position="1089"/>
    </location>
</feature>
<dbReference type="SUPFAM" id="SSF69322">
    <property type="entry name" value="Tricorn protease domain 2"/>
    <property type="match status" value="1"/>
</dbReference>
<dbReference type="Gene3D" id="2.130.10.10">
    <property type="entry name" value="YVTN repeat-like/Quinoprotein amine dehydrogenase"/>
    <property type="match status" value="1"/>
</dbReference>
<feature type="transmembrane region" description="Helical" evidence="7">
    <location>
        <begin position="1134"/>
        <end position="1154"/>
    </location>
</feature>
<evidence type="ECO:0000256" key="3">
    <source>
        <dbReference type="ARBA" id="ARBA00022737"/>
    </source>
</evidence>
<feature type="transmembrane region" description="Helical" evidence="7">
    <location>
        <begin position="1166"/>
        <end position="1184"/>
    </location>
</feature>
<organism evidence="9 10">
    <name type="scientific">Entomortierella chlamydospora</name>
    <dbReference type="NCBI Taxonomy" id="101097"/>
    <lineage>
        <taxon>Eukaryota</taxon>
        <taxon>Fungi</taxon>
        <taxon>Fungi incertae sedis</taxon>
        <taxon>Mucoromycota</taxon>
        <taxon>Mortierellomycotina</taxon>
        <taxon>Mortierellomycetes</taxon>
        <taxon>Mortierellales</taxon>
        <taxon>Mortierellaceae</taxon>
        <taxon>Entomortierella</taxon>
    </lineage>
</organism>
<evidence type="ECO:0000256" key="6">
    <source>
        <dbReference type="SAM" id="MobiDB-lite"/>
    </source>
</evidence>
<dbReference type="Pfam" id="PF00520">
    <property type="entry name" value="Ion_trans"/>
    <property type="match status" value="1"/>
</dbReference>
<keyword evidence="4 7" id="KW-1133">Transmembrane helix</keyword>
<evidence type="ECO:0000313" key="10">
    <source>
        <dbReference type="Proteomes" id="UP000703661"/>
    </source>
</evidence>
<feature type="region of interest" description="Disordered" evidence="6">
    <location>
        <begin position="163"/>
        <end position="182"/>
    </location>
</feature>
<dbReference type="InterPro" id="IPR036930">
    <property type="entry name" value="WGR_dom_sf"/>
</dbReference>
<feature type="region of interest" description="Disordered" evidence="6">
    <location>
        <begin position="1422"/>
        <end position="1446"/>
    </location>
</feature>
<dbReference type="GO" id="GO:0005886">
    <property type="term" value="C:plasma membrane"/>
    <property type="evidence" value="ECO:0007669"/>
    <property type="project" value="TreeGrafter"/>
</dbReference>
<protein>
    <recommendedName>
        <fullName evidence="8">Ion transport domain-containing protein</fullName>
    </recommendedName>
</protein>
<evidence type="ECO:0000256" key="1">
    <source>
        <dbReference type="ARBA" id="ARBA00004141"/>
    </source>
</evidence>
<evidence type="ECO:0000256" key="4">
    <source>
        <dbReference type="ARBA" id="ARBA00022989"/>
    </source>
</evidence>
<evidence type="ECO:0000313" key="9">
    <source>
        <dbReference type="EMBL" id="KAG0018813.1"/>
    </source>
</evidence>
<feature type="region of interest" description="Disordered" evidence="6">
    <location>
        <begin position="1029"/>
        <end position="1049"/>
    </location>
</feature>
<reference evidence="9" key="1">
    <citation type="journal article" date="2020" name="Fungal Divers.">
        <title>Resolving the Mortierellaceae phylogeny through synthesis of multi-gene phylogenetics and phylogenomics.</title>
        <authorList>
            <person name="Vandepol N."/>
            <person name="Liber J."/>
            <person name="Desiro A."/>
            <person name="Na H."/>
            <person name="Kennedy M."/>
            <person name="Barry K."/>
            <person name="Grigoriev I.V."/>
            <person name="Miller A.N."/>
            <person name="O'Donnell K."/>
            <person name="Stajich J.E."/>
            <person name="Bonito G."/>
        </authorList>
    </citation>
    <scope>NUCLEOTIDE SEQUENCE</scope>
    <source>
        <strain evidence="9">NRRL 2769</strain>
    </source>
</reference>